<name>A0A3A3GJN2_PANTH</name>
<reference evidence="1 2" key="1">
    <citation type="submission" date="2018-09" db="EMBL/GenBank/DDBJ databases">
        <title>Paenibacillus SK2017-BO5.</title>
        <authorList>
            <person name="Piskunova J.V."/>
            <person name="Dubiley S.A."/>
            <person name="Severinov K.V."/>
        </authorList>
    </citation>
    <scope>NUCLEOTIDE SEQUENCE [LARGE SCALE GENOMIC DNA]</scope>
    <source>
        <strain evidence="1 2">BO5</strain>
    </source>
</reference>
<evidence type="ECO:0008006" key="3">
    <source>
        <dbReference type="Google" id="ProtNLM"/>
    </source>
</evidence>
<protein>
    <recommendedName>
        <fullName evidence="3">Transposase</fullName>
    </recommendedName>
</protein>
<comment type="caution">
    <text evidence="1">The sequence shown here is derived from an EMBL/GenBank/DDBJ whole genome shotgun (WGS) entry which is preliminary data.</text>
</comment>
<proteinExistence type="predicted"/>
<gene>
    <name evidence="1" type="ORF">DQX05_09815</name>
</gene>
<dbReference type="AlphaFoldDB" id="A0A3A3GJN2"/>
<dbReference type="Proteomes" id="UP000266177">
    <property type="component" value="Unassembled WGS sequence"/>
</dbReference>
<dbReference type="EMBL" id="QYZD01000006">
    <property type="protein sequence ID" value="RJG24608.1"/>
    <property type="molecule type" value="Genomic_DNA"/>
</dbReference>
<dbReference type="RefSeq" id="WP_119793093.1">
    <property type="nucleotide sequence ID" value="NZ_QYZD01000006.1"/>
</dbReference>
<evidence type="ECO:0000313" key="2">
    <source>
        <dbReference type="Proteomes" id="UP000266177"/>
    </source>
</evidence>
<organism evidence="1 2">
    <name type="scientific">Paenibacillus thiaminolyticus</name>
    <name type="common">Bacillus thiaminolyticus</name>
    <dbReference type="NCBI Taxonomy" id="49283"/>
    <lineage>
        <taxon>Bacteria</taxon>
        <taxon>Bacillati</taxon>
        <taxon>Bacillota</taxon>
        <taxon>Bacilli</taxon>
        <taxon>Bacillales</taxon>
        <taxon>Paenibacillaceae</taxon>
        <taxon>Paenibacillus</taxon>
    </lineage>
</organism>
<accession>A0A3A3GJN2</accession>
<evidence type="ECO:0000313" key="1">
    <source>
        <dbReference type="EMBL" id="RJG24608.1"/>
    </source>
</evidence>
<sequence>MIKKSKEAGLEAKTAIGAMAIFTVNLKRIRKLMKLESSFEGRIRKRKDGRYSKFRDTDRLIFLDVWLFIKNR</sequence>